<sequence>MRRTGYHAQYWKRAVRQTRCERRAVTRAARTPPPAVARRADSRTIESKEKTRASVREDEAAHGSRDENEQRRKLKRRRSDETKPHERSG</sequence>
<gene>
    <name evidence="2" type="ORF">WS70_27095</name>
</gene>
<dbReference type="KEGG" id="buu:WS70_27095"/>
<protein>
    <submittedName>
        <fullName evidence="2">Uncharacterized protein</fullName>
    </submittedName>
</protein>
<proteinExistence type="predicted"/>
<feature type="compositionally biased region" description="Basic and acidic residues" evidence="1">
    <location>
        <begin position="78"/>
        <end position="89"/>
    </location>
</feature>
<evidence type="ECO:0000313" key="3">
    <source>
        <dbReference type="Proteomes" id="UP000062519"/>
    </source>
</evidence>
<keyword evidence="3" id="KW-1185">Reference proteome</keyword>
<organism evidence="2 3">
    <name type="scientific">Burkholderia mayonis</name>
    <dbReference type="NCBI Taxonomy" id="1385591"/>
    <lineage>
        <taxon>Bacteria</taxon>
        <taxon>Pseudomonadati</taxon>
        <taxon>Pseudomonadota</taxon>
        <taxon>Betaproteobacteria</taxon>
        <taxon>Burkholderiales</taxon>
        <taxon>Burkholderiaceae</taxon>
        <taxon>Burkholderia</taxon>
        <taxon>pseudomallei group</taxon>
    </lineage>
</organism>
<dbReference type="Proteomes" id="UP000062519">
    <property type="component" value="Chromosome 2"/>
</dbReference>
<feature type="compositionally biased region" description="Basic and acidic residues" evidence="1">
    <location>
        <begin position="38"/>
        <end position="71"/>
    </location>
</feature>
<dbReference type="EMBL" id="CP013387">
    <property type="protein sequence ID" value="AOJ05361.1"/>
    <property type="molecule type" value="Genomic_DNA"/>
</dbReference>
<dbReference type="AlphaFoldDB" id="A0A1B4FNX3"/>
<feature type="region of interest" description="Disordered" evidence="1">
    <location>
        <begin position="22"/>
        <end position="89"/>
    </location>
</feature>
<accession>A0A1B4FNX3</accession>
<evidence type="ECO:0000256" key="1">
    <source>
        <dbReference type="SAM" id="MobiDB-lite"/>
    </source>
</evidence>
<name>A0A1B4FNX3_9BURK</name>
<reference evidence="2 3" key="1">
    <citation type="submission" date="2015-12" db="EMBL/GenBank/DDBJ databases">
        <title>Diversity of Burkholderia near neighbor genomes.</title>
        <authorList>
            <person name="Sahl J."/>
            <person name="Wagner D."/>
            <person name="Keim P."/>
        </authorList>
    </citation>
    <scope>NUCLEOTIDE SEQUENCE [LARGE SCALE GENOMIC DNA]</scope>
    <source>
        <strain evidence="2 3">BDU6</strain>
    </source>
</reference>
<evidence type="ECO:0000313" key="2">
    <source>
        <dbReference type="EMBL" id="AOJ05361.1"/>
    </source>
</evidence>